<feature type="region of interest" description="Disordered" evidence="1">
    <location>
        <begin position="265"/>
        <end position="328"/>
    </location>
</feature>
<dbReference type="AlphaFoldDB" id="F8D5C5"/>
<name>F8D5C5_HALXS</name>
<dbReference type="KEGG" id="hxa:Halxa_3008"/>
<feature type="compositionally biased region" description="Polar residues" evidence="1">
    <location>
        <begin position="274"/>
        <end position="285"/>
    </location>
</feature>
<reference evidence="2 3" key="1">
    <citation type="journal article" date="2012" name="Stand. Genomic Sci.">
        <title>Complete genome sequence of Halopiger xanaduensis type strain (SH-6(T)).</title>
        <authorList>
            <person name="Anderson I."/>
            <person name="Tindall B.J."/>
            <person name="Rohde M."/>
            <person name="Lucas S."/>
            <person name="Han J."/>
            <person name="Lapidus A."/>
            <person name="Cheng J.F."/>
            <person name="Goodwin L."/>
            <person name="Pitluck S."/>
            <person name="Peters L."/>
            <person name="Pati A."/>
            <person name="Mikhailova N."/>
            <person name="Pagani I."/>
            <person name="Teshima H."/>
            <person name="Han C."/>
            <person name="Tapia R."/>
            <person name="Land M."/>
            <person name="Woyke T."/>
            <person name="Klenk H.P."/>
            <person name="Kyrpides N."/>
            <person name="Ivanova N."/>
        </authorList>
    </citation>
    <scope>NUCLEOTIDE SEQUENCE [LARGE SCALE GENOMIC DNA]</scope>
    <source>
        <strain evidence="3">DSM 18323 / JCM 14033 / SH-6</strain>
    </source>
</reference>
<feature type="region of interest" description="Disordered" evidence="1">
    <location>
        <begin position="426"/>
        <end position="453"/>
    </location>
</feature>
<dbReference type="eggNOG" id="arCOG10187">
    <property type="taxonomic scope" value="Archaea"/>
</dbReference>
<gene>
    <name evidence="2" type="ordered locus">Halxa_3008</name>
</gene>
<dbReference type="PROSITE" id="PS51318">
    <property type="entry name" value="TAT"/>
    <property type="match status" value="1"/>
</dbReference>
<evidence type="ECO:0000313" key="3">
    <source>
        <dbReference type="Proteomes" id="UP000006794"/>
    </source>
</evidence>
<dbReference type="SUPFAM" id="SSF51126">
    <property type="entry name" value="Pectin lyase-like"/>
    <property type="match status" value="1"/>
</dbReference>
<dbReference type="InterPro" id="IPR006311">
    <property type="entry name" value="TAT_signal"/>
</dbReference>
<feature type="compositionally biased region" description="Acidic residues" evidence="1">
    <location>
        <begin position="318"/>
        <end position="328"/>
    </location>
</feature>
<evidence type="ECO:0000256" key="1">
    <source>
        <dbReference type="SAM" id="MobiDB-lite"/>
    </source>
</evidence>
<feature type="region of interest" description="Disordered" evidence="1">
    <location>
        <begin position="609"/>
        <end position="628"/>
    </location>
</feature>
<accession>F8D5C5</accession>
<organism evidence="2 3">
    <name type="scientific">Halopiger xanaduensis (strain DSM 18323 / JCM 14033 / SH-6)</name>
    <dbReference type="NCBI Taxonomy" id="797210"/>
    <lineage>
        <taxon>Archaea</taxon>
        <taxon>Methanobacteriati</taxon>
        <taxon>Methanobacteriota</taxon>
        <taxon>Stenosarchaea group</taxon>
        <taxon>Halobacteria</taxon>
        <taxon>Halobacteriales</taxon>
        <taxon>Natrialbaceae</taxon>
        <taxon>Halopiger</taxon>
    </lineage>
</organism>
<dbReference type="EMBL" id="CP002839">
    <property type="protein sequence ID" value="AEH37624.1"/>
    <property type="molecule type" value="Genomic_DNA"/>
</dbReference>
<feature type="region of interest" description="Disordered" evidence="1">
    <location>
        <begin position="477"/>
        <end position="514"/>
    </location>
</feature>
<protein>
    <recommendedName>
        <fullName evidence="4">Right handed beta helix domain-containing protein</fullName>
    </recommendedName>
</protein>
<evidence type="ECO:0008006" key="4">
    <source>
        <dbReference type="Google" id="ProtNLM"/>
    </source>
</evidence>
<sequence>MTTNEESGSDSDERTLVGRRSYMKAAASAVTLGVAGAGSAAAAGEDYDVIEVPAGQTHTISLGSGDTLENTLIDISARNAKFQISARGSGWEVRNLGIRGNWDETTKAEPFIVSGDGVIDNYYFADGATGDSYPNGPTGIYVANAHSGTIRINNVNIQDMPDNAIYGSSPGDLSSHPSGGGGGGDVIITNSYAADCVASSFRVGTDGSRVENCVSVGSDCGFWAFYNSPKVVDCDFSDSNLGDIRVGDGHWRDDARPRLENVRYETEHVHSGSIDGSSAGSPQRTSPEEVEGVPLSAEEAASGGGSGGVSPSPPSNGDEPDEDGEDDEELEGHLLAFVTDPSARNAEYEFTAEGAVELAEADYESPSGRSIGANGNDSVEESDGTARVSGLTGGGYGDAFRVAGPVTSIDIDQPDVMWVELDGEEMSVEEVIEATSDDDSDNGDEDESEESDHLLAFVTDADARYAEYEFTAEGAVELAEADYESPSGGSIGGNGNDTIEESDGTYRVSGLTGGGYGDAFRVSGPVTSIDIDQPDVMWVELDGEELSVEEVIDATSGDDGDEDDENDENDENEDDSEDQPSNALVIDATETGESARYRFEVSGSVEKASYQDATIDDGDSVDSTAVEGSVDGSKDAYWFSGNITDFWLNGDALVDVEYDAR</sequence>
<dbReference type="HOGENOM" id="CLU_032538_0_0_2"/>
<feature type="region of interest" description="Disordered" evidence="1">
    <location>
        <begin position="553"/>
        <end position="583"/>
    </location>
</feature>
<feature type="compositionally biased region" description="Acidic residues" evidence="1">
    <location>
        <begin position="553"/>
        <end position="578"/>
    </location>
</feature>
<dbReference type="Proteomes" id="UP000006794">
    <property type="component" value="Chromosome"/>
</dbReference>
<proteinExistence type="predicted"/>
<feature type="region of interest" description="Disordered" evidence="1">
    <location>
        <begin position="359"/>
        <end position="390"/>
    </location>
</feature>
<dbReference type="OrthoDB" id="156932at2157"/>
<dbReference type="GeneID" id="10797961"/>
<feature type="compositionally biased region" description="Acidic residues" evidence="1">
    <location>
        <begin position="426"/>
        <end position="450"/>
    </location>
</feature>
<keyword evidence="3" id="KW-1185">Reference proteome</keyword>
<dbReference type="RefSeq" id="WP_013880514.1">
    <property type="nucleotide sequence ID" value="NC_015666.1"/>
</dbReference>
<evidence type="ECO:0000313" key="2">
    <source>
        <dbReference type="EMBL" id="AEH37624.1"/>
    </source>
</evidence>
<dbReference type="InterPro" id="IPR011050">
    <property type="entry name" value="Pectin_lyase_fold/virulence"/>
</dbReference>